<evidence type="ECO:0000313" key="4">
    <source>
        <dbReference type="Proteomes" id="UP001055117"/>
    </source>
</evidence>
<organism evidence="3 4">
    <name type="scientific">Methylobacterium cerastii</name>
    <dbReference type="NCBI Taxonomy" id="932741"/>
    <lineage>
        <taxon>Bacteria</taxon>
        <taxon>Pseudomonadati</taxon>
        <taxon>Pseudomonadota</taxon>
        <taxon>Alphaproteobacteria</taxon>
        <taxon>Hyphomicrobiales</taxon>
        <taxon>Methylobacteriaceae</taxon>
        <taxon>Methylobacterium</taxon>
    </lineage>
</organism>
<comment type="caution">
    <text evidence="3">The sequence shown here is derived from an EMBL/GenBank/DDBJ whole genome shotgun (WGS) entry which is preliminary data.</text>
</comment>
<proteinExistence type="predicted"/>
<feature type="signal peptide" evidence="2">
    <location>
        <begin position="1"/>
        <end position="19"/>
    </location>
</feature>
<dbReference type="EMBL" id="BPQG01000107">
    <property type="protein sequence ID" value="GJD46989.1"/>
    <property type="molecule type" value="Genomic_DNA"/>
</dbReference>
<gene>
    <name evidence="3" type="ORF">AFCDBAGC_4874</name>
</gene>
<feature type="region of interest" description="Disordered" evidence="1">
    <location>
        <begin position="25"/>
        <end position="83"/>
    </location>
</feature>
<accession>A0ABQ4QPP7</accession>
<evidence type="ECO:0000313" key="3">
    <source>
        <dbReference type="EMBL" id="GJD46989.1"/>
    </source>
</evidence>
<evidence type="ECO:0000256" key="1">
    <source>
        <dbReference type="SAM" id="MobiDB-lite"/>
    </source>
</evidence>
<protein>
    <submittedName>
        <fullName evidence="3">Uncharacterized protein</fullName>
    </submittedName>
</protein>
<dbReference type="Proteomes" id="UP001055117">
    <property type="component" value="Unassembled WGS sequence"/>
</dbReference>
<feature type="chain" id="PRO_5047244920" evidence="2">
    <location>
        <begin position="20"/>
        <end position="83"/>
    </location>
</feature>
<keyword evidence="4" id="KW-1185">Reference proteome</keyword>
<name>A0ABQ4QPP7_9HYPH</name>
<evidence type="ECO:0000256" key="2">
    <source>
        <dbReference type="SAM" id="SignalP"/>
    </source>
</evidence>
<keyword evidence="2" id="KW-0732">Signal</keyword>
<reference evidence="3 4" key="1">
    <citation type="journal article" date="2021" name="Front. Microbiol.">
        <title>Comprehensive Comparative Genomics and Phenotyping of Methylobacterium Species.</title>
        <authorList>
            <person name="Alessa O."/>
            <person name="Ogura Y."/>
            <person name="Fujitani Y."/>
            <person name="Takami H."/>
            <person name="Hayashi T."/>
            <person name="Sahin N."/>
            <person name="Tani A."/>
        </authorList>
    </citation>
    <scope>NUCLEOTIDE SEQUENCE [LARGE SCALE GENOMIC DNA]</scope>
    <source>
        <strain evidence="3 4">DSM 23679</strain>
    </source>
</reference>
<sequence>MTRFTLMLLVAAFPSLAIAAPVAEPPKDDAVRTGGMGVGTRPSGEVTRPGTDMTTAGSGAGEGKPGAKAGTLGSTTEEAPKPR</sequence>
<dbReference type="RefSeq" id="WP_147938308.1">
    <property type="nucleotide sequence ID" value="NZ_BPQG01000107.1"/>
</dbReference>